<feature type="compositionally biased region" description="Basic residues" evidence="3">
    <location>
        <begin position="602"/>
        <end position="613"/>
    </location>
</feature>
<feature type="region of interest" description="Disordered" evidence="3">
    <location>
        <begin position="169"/>
        <end position="204"/>
    </location>
</feature>
<feature type="region of interest" description="Disordered" evidence="3">
    <location>
        <begin position="579"/>
        <end position="643"/>
    </location>
</feature>
<accession>A0A8X6WM19</accession>
<comment type="caution">
    <text evidence="5">The sequence shown here is derived from an EMBL/GenBank/DDBJ whole genome shotgun (WGS) entry which is preliminary data.</text>
</comment>
<feature type="domain" description="KANL2-like probable zinc-finger" evidence="4">
    <location>
        <begin position="18"/>
        <end position="79"/>
    </location>
</feature>
<feature type="compositionally biased region" description="Low complexity" evidence="3">
    <location>
        <begin position="169"/>
        <end position="179"/>
    </location>
</feature>
<evidence type="ECO:0000256" key="2">
    <source>
        <dbReference type="ARBA" id="ARBA00023242"/>
    </source>
</evidence>
<keyword evidence="6" id="KW-1185">Reference proteome</keyword>
<dbReference type="OrthoDB" id="10038011at2759"/>
<organism evidence="5 6">
    <name type="scientific">Trichonephila inaurata madagascariensis</name>
    <dbReference type="NCBI Taxonomy" id="2747483"/>
    <lineage>
        <taxon>Eukaryota</taxon>
        <taxon>Metazoa</taxon>
        <taxon>Ecdysozoa</taxon>
        <taxon>Arthropoda</taxon>
        <taxon>Chelicerata</taxon>
        <taxon>Arachnida</taxon>
        <taxon>Araneae</taxon>
        <taxon>Araneomorphae</taxon>
        <taxon>Entelegynae</taxon>
        <taxon>Araneoidea</taxon>
        <taxon>Nephilidae</taxon>
        <taxon>Trichonephila</taxon>
        <taxon>Trichonephila inaurata</taxon>
    </lineage>
</organism>
<sequence length="1082" mass="120126">MFEGKHIHYSPLNKKPLCSYSAKLCKQRRINGYAFCIRHILEDKSAPFKQCAHVARYNKQKCTNPIPCNENREFCNSHMQVAGMLPKKERKVKKEKEKEVLLSVEGKLKFSDRLKALLTKENSTSCNEDTLNSDDPYAFPDTISENENGCIGFSATPILRNAWNCSQKSSPDVSSIDSPSRCDQPSKNTPSSESKLKSNAPTLSKTMNRLHAKIAQNKLLDKQKKTQDSSQSTISLINAHLHAINNVKIEPMSPLENNSINSESNESKMIPDNIKEIIIKMEPMEDNIESEQVTVSTYPSPNVPSFLQADSQMSSGMNSSSSEKYFCNREKLPVSSDVNSKEKLQLESDKQKKSDTANKIRIPIVLRKLQRIFKNRKKQNKYIFPSGLYSSESDSSDSDEESHLFNQLSRFCVWDQHSSNSLQNMKSDSRPAQHSQLKTEFLRSYYQLCRLHSLQKQERERQQEIILPLTEAARAYPDQATEILSNYSKNHQKQKKIDKPIHTTKKTCSFKHEEMSCSNPVLPYTWHCKKHITYNVDQLLFEHCTAKFSDNTQCCVPVFDVCHELPLCFEHAKKRDNYNKMASEPKPKKPRKKPKPSALTRPPKRGKKKKKPTSVRPTTLPLPLPPSLPSTSHPSSSQLTEMPNVNSFSNEAVKSTGTVLPISDLNKEINGELHAELGSDLEDFSPGAIEKTLELPLDTAELANHASKLLDEHDFTEVLNKIPDDAFNDLFVGEYTRNGDYIPTREETEELERALAAVSKDVHLAKESLAKLSSSTTGPDLEELERTIEIHGSLLGADNLTSAIDENSFADLPNNHHMDTLNVISSSFSTSDLNSLSQVFSAIPESLDQNHLPTVTENSLVPNSVSIPLSNSELSHSHMLNGHSDILAGLHPLQLDPTFSNNLLNTSTGLSLTHPGTVDNKLFTNGSLLSTMFYNIGQVSSNTPPPQPQTFSVASISGSNTSDEVGLMSSSGGLNNSNHWLLNSPDVLAQIAYHNGFLVASQGNNTSYANSFIGKYPALDVTSEMSLGSIDSPLMPPISCNAESVICGANEQPIHNISISNGPASSLQQTSSVKVIVQEGAS</sequence>
<protein>
    <submittedName>
        <fullName evidence="5">INO80 complex subunit D</fullName>
    </submittedName>
</protein>
<name>A0A8X6WM19_9ARAC</name>
<evidence type="ECO:0000259" key="4">
    <source>
        <dbReference type="Pfam" id="PF13891"/>
    </source>
</evidence>
<keyword evidence="2" id="KW-0539">Nucleus</keyword>
<dbReference type="Pfam" id="PF13891">
    <property type="entry name" value="zf-C3HC3H_KANSL2"/>
    <property type="match status" value="2"/>
</dbReference>
<feature type="compositionally biased region" description="Polar residues" evidence="3">
    <location>
        <begin position="181"/>
        <end position="204"/>
    </location>
</feature>
<reference evidence="5" key="1">
    <citation type="submission" date="2020-08" db="EMBL/GenBank/DDBJ databases">
        <title>Multicomponent nature underlies the extraordinary mechanical properties of spider dragline silk.</title>
        <authorList>
            <person name="Kono N."/>
            <person name="Nakamura H."/>
            <person name="Mori M."/>
            <person name="Yoshida Y."/>
            <person name="Ohtoshi R."/>
            <person name="Malay A.D."/>
            <person name="Moran D.A.P."/>
            <person name="Tomita M."/>
            <person name="Numata K."/>
            <person name="Arakawa K."/>
        </authorList>
    </citation>
    <scope>NUCLEOTIDE SEQUENCE</scope>
</reference>
<dbReference type="InterPro" id="IPR025927">
    <property type="entry name" value="Znf_KANL2-like"/>
</dbReference>
<dbReference type="Proteomes" id="UP000886998">
    <property type="component" value="Unassembled WGS sequence"/>
</dbReference>
<evidence type="ECO:0000256" key="1">
    <source>
        <dbReference type="ARBA" id="ARBA00004123"/>
    </source>
</evidence>
<feature type="domain" description="KANL2-like probable zinc-finger" evidence="4">
    <location>
        <begin position="508"/>
        <end position="572"/>
    </location>
</feature>
<dbReference type="GO" id="GO:0005634">
    <property type="term" value="C:nucleus"/>
    <property type="evidence" value="ECO:0007669"/>
    <property type="project" value="UniProtKB-SubCell"/>
</dbReference>
<gene>
    <name evidence="5" type="primary">ino80d</name>
    <name evidence="5" type="ORF">TNIN_71921</name>
</gene>
<dbReference type="PANTHER" id="PTHR16198:SF2">
    <property type="entry name" value="INO80 COMPLEX SUBUNIT D"/>
    <property type="match status" value="1"/>
</dbReference>
<dbReference type="EMBL" id="BMAV01000420">
    <property type="protein sequence ID" value="GFY37672.1"/>
    <property type="molecule type" value="Genomic_DNA"/>
</dbReference>
<proteinExistence type="predicted"/>
<comment type="subcellular location">
    <subcellularLocation>
        <location evidence="1">Nucleus</location>
    </subcellularLocation>
</comment>
<evidence type="ECO:0000313" key="6">
    <source>
        <dbReference type="Proteomes" id="UP000886998"/>
    </source>
</evidence>
<evidence type="ECO:0000256" key="3">
    <source>
        <dbReference type="SAM" id="MobiDB-lite"/>
    </source>
</evidence>
<dbReference type="PANTHER" id="PTHR16198">
    <property type="match status" value="1"/>
</dbReference>
<evidence type="ECO:0000313" key="5">
    <source>
        <dbReference type="EMBL" id="GFY37672.1"/>
    </source>
</evidence>
<feature type="compositionally biased region" description="Low complexity" evidence="3">
    <location>
        <begin position="629"/>
        <end position="640"/>
    </location>
</feature>
<dbReference type="AlphaFoldDB" id="A0A8X6WM19"/>